<evidence type="ECO:0000256" key="1">
    <source>
        <dbReference type="ARBA" id="ARBA00004571"/>
    </source>
</evidence>
<organism evidence="10 11">
    <name type="scientific">Granulicella pectinivorans</name>
    <dbReference type="NCBI Taxonomy" id="474950"/>
    <lineage>
        <taxon>Bacteria</taxon>
        <taxon>Pseudomonadati</taxon>
        <taxon>Acidobacteriota</taxon>
        <taxon>Terriglobia</taxon>
        <taxon>Terriglobales</taxon>
        <taxon>Acidobacteriaceae</taxon>
        <taxon>Granulicella</taxon>
    </lineage>
</organism>
<dbReference type="EMBL" id="FOZL01000001">
    <property type="protein sequence ID" value="SFS12969.1"/>
    <property type="molecule type" value="Genomic_DNA"/>
</dbReference>
<reference evidence="10 11" key="1">
    <citation type="submission" date="2016-10" db="EMBL/GenBank/DDBJ databases">
        <authorList>
            <person name="de Groot N.N."/>
        </authorList>
    </citation>
    <scope>NUCLEOTIDE SEQUENCE [LARGE SCALE GENOMIC DNA]</scope>
    <source>
        <strain evidence="10 11">DSM 21001</strain>
    </source>
</reference>
<evidence type="ECO:0000256" key="2">
    <source>
        <dbReference type="ARBA" id="ARBA00022448"/>
    </source>
</evidence>
<dbReference type="InterPro" id="IPR039426">
    <property type="entry name" value="TonB-dep_rcpt-like"/>
</dbReference>
<keyword evidence="10" id="KW-0121">Carboxypeptidase</keyword>
<evidence type="ECO:0000256" key="8">
    <source>
        <dbReference type="SAM" id="SignalP"/>
    </source>
</evidence>
<evidence type="ECO:0000256" key="5">
    <source>
        <dbReference type="ARBA" id="ARBA00022729"/>
    </source>
</evidence>
<feature type="chain" id="PRO_5011619261" evidence="8">
    <location>
        <begin position="35"/>
        <end position="1219"/>
    </location>
</feature>
<keyword evidence="5 8" id="KW-0732">Signal</keyword>
<keyword evidence="7" id="KW-0998">Cell outer membrane</keyword>
<dbReference type="PANTHER" id="PTHR30069:SF29">
    <property type="entry name" value="HEMOGLOBIN AND HEMOGLOBIN-HAPTOGLOBIN-BINDING PROTEIN 1-RELATED"/>
    <property type="match status" value="1"/>
</dbReference>
<keyword evidence="4" id="KW-0812">Transmembrane</keyword>
<accession>A0A1I6MB64</accession>
<dbReference type="GO" id="GO:0004180">
    <property type="term" value="F:carboxypeptidase activity"/>
    <property type="evidence" value="ECO:0007669"/>
    <property type="project" value="UniProtKB-KW"/>
</dbReference>
<dbReference type="GO" id="GO:0044718">
    <property type="term" value="P:siderophore transmembrane transport"/>
    <property type="evidence" value="ECO:0007669"/>
    <property type="project" value="TreeGrafter"/>
</dbReference>
<evidence type="ECO:0000259" key="9">
    <source>
        <dbReference type="Pfam" id="PF25183"/>
    </source>
</evidence>
<dbReference type="GO" id="GO:0015344">
    <property type="term" value="F:siderophore uptake transmembrane transporter activity"/>
    <property type="evidence" value="ECO:0007669"/>
    <property type="project" value="TreeGrafter"/>
</dbReference>
<name>A0A1I6MB64_9BACT</name>
<comment type="subcellular location">
    <subcellularLocation>
        <location evidence="1">Cell outer membrane</location>
        <topology evidence="1">Multi-pass membrane protein</topology>
    </subcellularLocation>
</comment>
<evidence type="ECO:0000256" key="4">
    <source>
        <dbReference type="ARBA" id="ARBA00022692"/>
    </source>
</evidence>
<dbReference type="Pfam" id="PF13620">
    <property type="entry name" value="CarboxypepD_reg"/>
    <property type="match status" value="1"/>
</dbReference>
<evidence type="ECO:0000256" key="7">
    <source>
        <dbReference type="ARBA" id="ARBA00023237"/>
    </source>
</evidence>
<evidence type="ECO:0000313" key="11">
    <source>
        <dbReference type="Proteomes" id="UP000199024"/>
    </source>
</evidence>
<dbReference type="Pfam" id="PF25183">
    <property type="entry name" value="OMP_b-brl_4"/>
    <property type="match status" value="1"/>
</dbReference>
<dbReference type="InterPro" id="IPR008969">
    <property type="entry name" value="CarboxyPept-like_regulatory"/>
</dbReference>
<dbReference type="PANTHER" id="PTHR30069">
    <property type="entry name" value="TONB-DEPENDENT OUTER MEMBRANE RECEPTOR"/>
    <property type="match status" value="1"/>
</dbReference>
<proteinExistence type="predicted"/>
<dbReference type="AlphaFoldDB" id="A0A1I6MB64"/>
<protein>
    <submittedName>
        <fullName evidence="10">Carboxypeptidase regulatory-like domain-containing protein</fullName>
    </submittedName>
</protein>
<keyword evidence="3" id="KW-1134">Transmembrane beta strand</keyword>
<feature type="domain" description="TonB-dependent transporter Oar-like beta-barrel" evidence="9">
    <location>
        <begin position="260"/>
        <end position="1212"/>
    </location>
</feature>
<keyword evidence="2" id="KW-0813">Transport</keyword>
<dbReference type="SUPFAM" id="SSF49464">
    <property type="entry name" value="Carboxypeptidase regulatory domain-like"/>
    <property type="match status" value="1"/>
</dbReference>
<dbReference type="Proteomes" id="UP000199024">
    <property type="component" value="Unassembled WGS sequence"/>
</dbReference>
<dbReference type="OrthoDB" id="97893at2"/>
<keyword evidence="11" id="KW-1185">Reference proteome</keyword>
<gene>
    <name evidence="10" type="ORF">SAMN05421771_2213</name>
</gene>
<dbReference type="Gene3D" id="2.40.170.20">
    <property type="entry name" value="TonB-dependent receptor, beta-barrel domain"/>
    <property type="match status" value="1"/>
</dbReference>
<sequence length="1219" mass="129911">MNPFPTNARSGWSYYPTLALLLLSLVFSASTAHAQALYGSVTGTITDASGAVIPNAAIVLTNQGTSAVQTVTTDAQGLYTVRNLLPGSYSISLARTGSFAGYLQRDIAIEINRESRIDITLQAASVTTEISVGTSAPMLQTETAEVNHEISQTQIAELPITSTQGRNYQALYTLLPGASAVGEQNSTASNPSRAMSVNMNGVSYNTNTTRIDGAVNYYGWLAYLIAYVPPADSIQSVNIVTNSFNAEQGVAGGASINISIKTGTRQFHGGAWEYNQLFNTNARPYTTNTGQVPKNIFNQFGFSVGGPVYLPRILTGKKKLFFFEAFERTTRRQLITGLQSVPTVAMLNGDFSAIAGSFPLLADPQPGGTGAYLASGSRPTFQSEYGCNCIPASRQSVAAKTMLALLQPISATITNPNYANQLNNDYTGSGTLAYNRNTNDTKVTYIPTENTSIFGRYSIEPFTVTDPQELGAAGGGTFDGGQPGAAAGRVQNVGLGMSHVITPHLLVDADAGYTRQVTGAQSSIDIAAGDYGTDKLGIPGTNGFGINYVGQPSFTPSGGSQFSGLGNTNGANPFLFRDNQFTADVNVSWTLGKHAMKAGGTWYHFDLNHFQPNVNPRGAFTFLGGMTTNTSGVNAYEALADMLLGLPNNGIGTAITKGNQLFNPNAVRWTETGVYAQDQWDVTPKLTLSYGARYEYYPVPYRDKTGIFRLDPNLPQSANVIIGGLGGNAKSTGVDVGWGQIVPRVGAVYRVNDKLVVRSGFGITTDPENLRFLRDTYPMVLIPAYIGTGTNTIAVDSNNNPLPLTVGIPALVTPSISSGFVSLPVTTTTNTIPTVIHRGYIESWNLFVQHDLGREFVMNIGYVGTQSVRQFTNYTLNAAPLPDGTTTCMANGQYNPSSVFYTHGLGSNPCNFAANQLLNQQHCTTVTAGPTCYNTAGITMNRPVGSSNYNGLQAQLTRNAGRLAQFGVVYTWSHAFAFAENGAGTGSTGPAFSYPGYWQQNRATASYDRTNNFQFWSIYHLPFGRGQMLASHGIASAILGGFQLNGQLSHVSGAPFSVSANSNVLNSNGQPEYADLIAPYKQLGGHARLAGSPVGGQAWFDPASFASPVEPTSTVNPATALPSQIVAPHFGNTHRNQFRGPGVTTINASVFRSFHVYHESDFQVRVEAFNLPNHPQLTTNPNATVNSATPGVPATTGNFGYITSFGNTRTLQFSGRISF</sequence>
<feature type="signal peptide" evidence="8">
    <location>
        <begin position="1"/>
        <end position="34"/>
    </location>
</feature>
<evidence type="ECO:0000256" key="6">
    <source>
        <dbReference type="ARBA" id="ARBA00023136"/>
    </source>
</evidence>
<dbReference type="InterPro" id="IPR036942">
    <property type="entry name" value="Beta-barrel_TonB_sf"/>
</dbReference>
<dbReference type="InterPro" id="IPR057601">
    <property type="entry name" value="Oar-like_b-barrel"/>
</dbReference>
<evidence type="ECO:0000313" key="10">
    <source>
        <dbReference type="EMBL" id="SFS12969.1"/>
    </source>
</evidence>
<dbReference type="STRING" id="474950.SAMN05421771_2213"/>
<keyword evidence="6" id="KW-0472">Membrane</keyword>
<dbReference type="SUPFAM" id="SSF56935">
    <property type="entry name" value="Porins"/>
    <property type="match status" value="1"/>
</dbReference>
<keyword evidence="10" id="KW-0378">Hydrolase</keyword>
<dbReference type="GO" id="GO:0009279">
    <property type="term" value="C:cell outer membrane"/>
    <property type="evidence" value="ECO:0007669"/>
    <property type="project" value="UniProtKB-SubCell"/>
</dbReference>
<evidence type="ECO:0000256" key="3">
    <source>
        <dbReference type="ARBA" id="ARBA00022452"/>
    </source>
</evidence>
<keyword evidence="10" id="KW-0645">Protease</keyword>
<dbReference type="Gene3D" id="2.60.40.1120">
    <property type="entry name" value="Carboxypeptidase-like, regulatory domain"/>
    <property type="match status" value="1"/>
</dbReference>